<feature type="domain" description="Non-haem dioxygenase N-terminal" evidence="3">
    <location>
        <begin position="3"/>
        <end position="99"/>
    </location>
</feature>
<dbReference type="OMA" id="TERTETM"/>
<comment type="caution">
    <text evidence="4">The sequence shown here is derived from an EMBL/GenBank/DDBJ whole genome shotgun (WGS) entry which is preliminary data.</text>
</comment>
<dbReference type="InterPro" id="IPR027443">
    <property type="entry name" value="IPNS-like_sf"/>
</dbReference>
<dbReference type="Pfam" id="PF14226">
    <property type="entry name" value="DIOX_N"/>
    <property type="match status" value="1"/>
</dbReference>
<dbReference type="PANTHER" id="PTHR47991">
    <property type="entry name" value="OXOGLUTARATE/IRON-DEPENDENT DIOXYGENASE"/>
    <property type="match status" value="1"/>
</dbReference>
<evidence type="ECO:0000256" key="2">
    <source>
        <dbReference type="ARBA" id="ARBA00023004"/>
    </source>
</evidence>
<dbReference type="Gramene" id="KZM98266">
    <property type="protein sequence ID" value="KZM98266"/>
    <property type="gene ID" value="DCAR_014372"/>
</dbReference>
<evidence type="ECO:0000313" key="4">
    <source>
        <dbReference type="EMBL" id="KZM98266.1"/>
    </source>
</evidence>
<dbReference type="SUPFAM" id="SSF51197">
    <property type="entry name" value="Clavaminate synthase-like"/>
    <property type="match status" value="1"/>
</dbReference>
<dbReference type="EMBL" id="LNRQ01000004">
    <property type="protein sequence ID" value="KZM98266.1"/>
    <property type="molecule type" value="Genomic_DNA"/>
</dbReference>
<dbReference type="InterPro" id="IPR026992">
    <property type="entry name" value="DIOX_N"/>
</dbReference>
<keyword evidence="1" id="KW-0479">Metal-binding</keyword>
<accession>A0A165XKT4</accession>
<name>A0A165XKT4_DAUCS</name>
<proteinExistence type="predicted"/>
<evidence type="ECO:0000259" key="3">
    <source>
        <dbReference type="Pfam" id="PF14226"/>
    </source>
</evidence>
<evidence type="ECO:0000256" key="1">
    <source>
        <dbReference type="ARBA" id="ARBA00022723"/>
    </source>
</evidence>
<gene>
    <name evidence="4" type="ORF">DCAR_014372</name>
</gene>
<sequence length="174" mass="19838">MAIPVIDFSKLNGEERAKTLALIDKCCEEWGFFQLVNHGIPEELLERVKNVSSEFYKLEREENFKTSTPVKMLNELVESGSSGKVESVDWEDIFLLSDSNEWPSQTPGFRETMGEYRGELKNLALKVMEVMDENLGLPKGYIKKAFNGGEEDTAFFGTKKFLPKEPRFQAVKAK</sequence>
<dbReference type="Gene3D" id="2.60.120.330">
    <property type="entry name" value="B-lactam Antibiotic, Isopenicillin N Synthase, Chain"/>
    <property type="match status" value="1"/>
</dbReference>
<dbReference type="AlphaFoldDB" id="A0A165XKT4"/>
<dbReference type="InterPro" id="IPR050295">
    <property type="entry name" value="Plant_2OG-oxidoreductases"/>
</dbReference>
<dbReference type="STRING" id="79200.A0A165XKT4"/>
<reference evidence="4" key="1">
    <citation type="journal article" date="2016" name="Nat. Genet.">
        <title>A high-quality carrot genome assembly provides new insights into carotenoid accumulation and asterid genome evolution.</title>
        <authorList>
            <person name="Iorizzo M."/>
            <person name="Ellison S."/>
            <person name="Senalik D."/>
            <person name="Zeng P."/>
            <person name="Satapoomin P."/>
            <person name="Huang J."/>
            <person name="Bowman M."/>
            <person name="Iovene M."/>
            <person name="Sanseverino W."/>
            <person name="Cavagnaro P."/>
            <person name="Yildiz M."/>
            <person name="Macko-Podgorni A."/>
            <person name="Moranska E."/>
            <person name="Grzebelus E."/>
            <person name="Grzebelus D."/>
            <person name="Ashrafi H."/>
            <person name="Zheng Z."/>
            <person name="Cheng S."/>
            <person name="Spooner D."/>
            <person name="Van Deynze A."/>
            <person name="Simon P."/>
        </authorList>
    </citation>
    <scope>NUCLEOTIDE SEQUENCE [LARGE SCALE GENOMIC DNA]</scope>
    <source>
        <tissue evidence="4">Leaf</tissue>
    </source>
</reference>
<protein>
    <recommendedName>
        <fullName evidence="3">Non-haem dioxygenase N-terminal domain-containing protein</fullName>
    </recommendedName>
</protein>
<organism evidence="4">
    <name type="scientific">Daucus carota subsp. sativus</name>
    <name type="common">Carrot</name>
    <dbReference type="NCBI Taxonomy" id="79200"/>
    <lineage>
        <taxon>Eukaryota</taxon>
        <taxon>Viridiplantae</taxon>
        <taxon>Streptophyta</taxon>
        <taxon>Embryophyta</taxon>
        <taxon>Tracheophyta</taxon>
        <taxon>Spermatophyta</taxon>
        <taxon>Magnoliopsida</taxon>
        <taxon>eudicotyledons</taxon>
        <taxon>Gunneridae</taxon>
        <taxon>Pentapetalae</taxon>
        <taxon>asterids</taxon>
        <taxon>campanulids</taxon>
        <taxon>Apiales</taxon>
        <taxon>Apiaceae</taxon>
        <taxon>Apioideae</taxon>
        <taxon>Scandiceae</taxon>
        <taxon>Daucinae</taxon>
        <taxon>Daucus</taxon>
        <taxon>Daucus sect. Daucus</taxon>
    </lineage>
</organism>
<keyword evidence="2" id="KW-0408">Iron</keyword>
<dbReference type="GO" id="GO:0046872">
    <property type="term" value="F:metal ion binding"/>
    <property type="evidence" value="ECO:0007669"/>
    <property type="project" value="UniProtKB-KW"/>
</dbReference>